<evidence type="ECO:0000313" key="1">
    <source>
        <dbReference type="EMBL" id="QJH93127.1"/>
    </source>
</evidence>
<sequence>MRLPTPLEVRQRIEAVGDTIHPIEDRRVAQDVDEYQLQMAMKYQYIVAGRVSEIAGKYQPGTNLAYPVYIDSVESVLFPVKTAKRKTEEGWSLRGPAVPFNKQYEPWAEELWDYLQDNEEPFRFAEKDSSSKRILEAAITHTFDGMYWNLKPTSDRGSKWVPFKSHSLRRCRTLMLRIFHNLTPWELLFYGGWEDKDMTKEPSGMSHYLYLEIDESDYTLLMLLMQATHFIHKLCIPFDKIHGTRFEQFLIKDRVRKDEGA</sequence>
<proteinExistence type="predicted"/>
<organism evidence="1">
    <name type="scientific">viral metagenome</name>
    <dbReference type="NCBI Taxonomy" id="1070528"/>
    <lineage>
        <taxon>unclassified sequences</taxon>
        <taxon>metagenomes</taxon>
        <taxon>organismal metagenomes</taxon>
    </lineage>
</organism>
<dbReference type="EMBL" id="MT143948">
    <property type="protein sequence ID" value="QJH93127.1"/>
    <property type="molecule type" value="Genomic_DNA"/>
</dbReference>
<protein>
    <submittedName>
        <fullName evidence="1">Uncharacterized protein</fullName>
    </submittedName>
</protein>
<dbReference type="AlphaFoldDB" id="A0A6M3X6L7"/>
<accession>A0A6M3X6L7</accession>
<reference evidence="1" key="1">
    <citation type="submission" date="2020-03" db="EMBL/GenBank/DDBJ databases">
        <title>The deep terrestrial virosphere.</title>
        <authorList>
            <person name="Holmfeldt K."/>
            <person name="Nilsson E."/>
            <person name="Simone D."/>
            <person name="Lopez-Fernandez M."/>
            <person name="Wu X."/>
            <person name="de Brujin I."/>
            <person name="Lundin D."/>
            <person name="Andersson A."/>
            <person name="Bertilsson S."/>
            <person name="Dopson M."/>
        </authorList>
    </citation>
    <scope>NUCLEOTIDE SEQUENCE</scope>
    <source>
        <strain evidence="1">MM171B02903</strain>
    </source>
</reference>
<name>A0A6M3X6L7_9ZZZZ</name>
<gene>
    <name evidence="1" type="ORF">MM171B02903_0006</name>
</gene>